<feature type="transmembrane region" description="Helical" evidence="7">
    <location>
        <begin position="285"/>
        <end position="302"/>
    </location>
</feature>
<accession>A0A644WB43</accession>
<evidence type="ECO:0000256" key="3">
    <source>
        <dbReference type="ARBA" id="ARBA00022475"/>
    </source>
</evidence>
<dbReference type="GO" id="GO:0022857">
    <property type="term" value="F:transmembrane transporter activity"/>
    <property type="evidence" value="ECO:0007669"/>
    <property type="project" value="InterPro"/>
</dbReference>
<protein>
    <recommendedName>
        <fullName evidence="8">Major facilitator superfamily (MFS) profile domain-containing protein</fullName>
    </recommendedName>
</protein>
<dbReference type="PANTHER" id="PTHR43266:SF10">
    <property type="entry name" value="BACILYSIN EXPORTER BACE-RELATED"/>
    <property type="match status" value="1"/>
</dbReference>
<organism evidence="9">
    <name type="scientific">bioreactor metagenome</name>
    <dbReference type="NCBI Taxonomy" id="1076179"/>
    <lineage>
        <taxon>unclassified sequences</taxon>
        <taxon>metagenomes</taxon>
        <taxon>ecological metagenomes</taxon>
    </lineage>
</organism>
<sequence length="402" mass="44829">MDNNSWVKKTTLFLASQTISQFGSTLVQFAIMWYITLETKSGVMMTISIICGFLPTFFLSPFSGVWADRYNRKLIIVLSDSFIAFSTLVLAILFLLGYDFIWLLFVVSAIRSLGSGMQTPAIGAILPQFVPQDKLTKVNGINSSIHSVVMLISPMFSAFLLSVASIEAIFFIDVFTALIAVFTLLFFLKIPPHKKAMERNATTYLGDLKAGLKYIKTHKYIKHFFLFCLFFFFLIAPVSFLTPLQVTRNYGGDVWRLTAIEVAFSVGMMLGGVIVSYFKVFKNKIHTMAFACFITAITTFALGFNILFWIYLAIILTMGIAVPLFHTNSNVLIQEKVEQEYMGRVFGILTMITSSMVPLGMLVFGPLADIVSIEIILLGTGAVLILLSILLSKNKELLSHGK</sequence>
<dbReference type="CDD" id="cd06173">
    <property type="entry name" value="MFS_MefA_like"/>
    <property type="match status" value="1"/>
</dbReference>
<dbReference type="SUPFAM" id="SSF103473">
    <property type="entry name" value="MFS general substrate transporter"/>
    <property type="match status" value="1"/>
</dbReference>
<feature type="transmembrane region" description="Helical" evidence="7">
    <location>
        <begin position="168"/>
        <end position="188"/>
    </location>
</feature>
<evidence type="ECO:0000256" key="4">
    <source>
        <dbReference type="ARBA" id="ARBA00022692"/>
    </source>
</evidence>
<keyword evidence="4 7" id="KW-0812">Transmembrane</keyword>
<evidence type="ECO:0000256" key="6">
    <source>
        <dbReference type="ARBA" id="ARBA00023136"/>
    </source>
</evidence>
<keyword evidence="2" id="KW-0813">Transport</keyword>
<evidence type="ECO:0000256" key="2">
    <source>
        <dbReference type="ARBA" id="ARBA00022448"/>
    </source>
</evidence>
<feature type="domain" description="Major facilitator superfamily (MFS) profile" evidence="8">
    <location>
        <begin position="1"/>
        <end position="396"/>
    </location>
</feature>
<feature type="transmembrane region" description="Helical" evidence="7">
    <location>
        <begin position="370"/>
        <end position="392"/>
    </location>
</feature>
<dbReference type="InterPro" id="IPR011701">
    <property type="entry name" value="MFS"/>
</dbReference>
<feature type="transmembrane region" description="Helical" evidence="7">
    <location>
        <begin position="41"/>
        <end position="62"/>
    </location>
</feature>
<reference evidence="9" key="1">
    <citation type="submission" date="2019-08" db="EMBL/GenBank/DDBJ databases">
        <authorList>
            <person name="Kucharzyk K."/>
            <person name="Murdoch R.W."/>
            <person name="Higgins S."/>
            <person name="Loffler F."/>
        </authorList>
    </citation>
    <scope>NUCLEOTIDE SEQUENCE</scope>
</reference>
<gene>
    <name evidence="9" type="ORF">SDC9_47041</name>
</gene>
<dbReference type="Gene3D" id="1.20.1250.20">
    <property type="entry name" value="MFS general substrate transporter like domains"/>
    <property type="match status" value="1"/>
</dbReference>
<feature type="transmembrane region" description="Helical" evidence="7">
    <location>
        <begin position="345"/>
        <end position="364"/>
    </location>
</feature>
<dbReference type="PROSITE" id="PS50850">
    <property type="entry name" value="MFS"/>
    <property type="match status" value="1"/>
</dbReference>
<evidence type="ECO:0000256" key="7">
    <source>
        <dbReference type="SAM" id="Phobius"/>
    </source>
</evidence>
<evidence type="ECO:0000256" key="1">
    <source>
        <dbReference type="ARBA" id="ARBA00004651"/>
    </source>
</evidence>
<dbReference type="GO" id="GO:0005886">
    <property type="term" value="C:plasma membrane"/>
    <property type="evidence" value="ECO:0007669"/>
    <property type="project" value="UniProtKB-SubCell"/>
</dbReference>
<dbReference type="Pfam" id="PF07690">
    <property type="entry name" value="MFS_1"/>
    <property type="match status" value="1"/>
</dbReference>
<comment type="subcellular location">
    <subcellularLocation>
        <location evidence="1">Cell membrane</location>
        <topology evidence="1">Multi-pass membrane protein</topology>
    </subcellularLocation>
</comment>
<feature type="transmembrane region" description="Helical" evidence="7">
    <location>
        <begin position="308"/>
        <end position="325"/>
    </location>
</feature>
<dbReference type="PANTHER" id="PTHR43266">
    <property type="entry name" value="MACROLIDE-EFFLUX PROTEIN"/>
    <property type="match status" value="1"/>
</dbReference>
<feature type="transmembrane region" description="Helical" evidence="7">
    <location>
        <begin position="74"/>
        <end position="96"/>
    </location>
</feature>
<dbReference type="InterPro" id="IPR036259">
    <property type="entry name" value="MFS_trans_sf"/>
</dbReference>
<evidence type="ECO:0000313" key="9">
    <source>
        <dbReference type="EMBL" id="MPM00809.1"/>
    </source>
</evidence>
<keyword evidence="3" id="KW-1003">Cell membrane</keyword>
<keyword evidence="5 7" id="KW-1133">Transmembrane helix</keyword>
<comment type="caution">
    <text evidence="9">The sequence shown here is derived from an EMBL/GenBank/DDBJ whole genome shotgun (WGS) entry which is preliminary data.</text>
</comment>
<feature type="transmembrane region" description="Helical" evidence="7">
    <location>
        <begin position="12"/>
        <end position="35"/>
    </location>
</feature>
<evidence type="ECO:0000256" key="5">
    <source>
        <dbReference type="ARBA" id="ARBA00022989"/>
    </source>
</evidence>
<proteinExistence type="predicted"/>
<dbReference type="InterPro" id="IPR020846">
    <property type="entry name" value="MFS_dom"/>
</dbReference>
<name>A0A644WB43_9ZZZZ</name>
<dbReference type="AlphaFoldDB" id="A0A644WB43"/>
<dbReference type="EMBL" id="VSSQ01000754">
    <property type="protein sequence ID" value="MPM00809.1"/>
    <property type="molecule type" value="Genomic_DNA"/>
</dbReference>
<evidence type="ECO:0000259" key="8">
    <source>
        <dbReference type="PROSITE" id="PS50850"/>
    </source>
</evidence>
<feature type="transmembrane region" description="Helical" evidence="7">
    <location>
        <begin position="254"/>
        <end position="278"/>
    </location>
</feature>
<keyword evidence="6 7" id="KW-0472">Membrane</keyword>
<feature type="transmembrane region" description="Helical" evidence="7">
    <location>
        <begin position="224"/>
        <end position="242"/>
    </location>
</feature>